<organism evidence="2 3">
    <name type="scientific">Variovorax ginsengisoli</name>
    <dbReference type="NCBI Taxonomy" id="363844"/>
    <lineage>
        <taxon>Bacteria</taxon>
        <taxon>Pseudomonadati</taxon>
        <taxon>Pseudomonadota</taxon>
        <taxon>Betaproteobacteria</taxon>
        <taxon>Burkholderiales</taxon>
        <taxon>Comamonadaceae</taxon>
        <taxon>Variovorax</taxon>
    </lineage>
</organism>
<dbReference type="InterPro" id="IPR000157">
    <property type="entry name" value="TIR_dom"/>
</dbReference>
<dbReference type="SUPFAM" id="SSF52200">
    <property type="entry name" value="Toll/Interleukin receptor TIR domain"/>
    <property type="match status" value="1"/>
</dbReference>
<dbReference type="RefSeq" id="WP_301816010.1">
    <property type="nucleotide sequence ID" value="NZ_JAUJZH010000043.1"/>
</dbReference>
<keyword evidence="3" id="KW-1185">Reference proteome</keyword>
<evidence type="ECO:0000313" key="2">
    <source>
        <dbReference type="EMBL" id="MDO1537563.1"/>
    </source>
</evidence>
<evidence type="ECO:0000259" key="1">
    <source>
        <dbReference type="Pfam" id="PF13676"/>
    </source>
</evidence>
<comment type="caution">
    <text evidence="2">The sequence shown here is derived from an EMBL/GenBank/DDBJ whole genome shotgun (WGS) entry which is preliminary data.</text>
</comment>
<keyword evidence="2" id="KW-0675">Receptor</keyword>
<dbReference type="Pfam" id="PF13676">
    <property type="entry name" value="TIR_2"/>
    <property type="match status" value="1"/>
</dbReference>
<evidence type="ECO:0000313" key="3">
    <source>
        <dbReference type="Proteomes" id="UP001169027"/>
    </source>
</evidence>
<feature type="domain" description="TIR" evidence="1">
    <location>
        <begin position="5"/>
        <end position="116"/>
    </location>
</feature>
<dbReference type="Proteomes" id="UP001169027">
    <property type="component" value="Unassembled WGS sequence"/>
</dbReference>
<dbReference type="InterPro" id="IPR035897">
    <property type="entry name" value="Toll_tir_struct_dom_sf"/>
</dbReference>
<reference evidence="2" key="1">
    <citation type="submission" date="2023-06" db="EMBL/GenBank/DDBJ databases">
        <authorList>
            <person name="Jiang Y."/>
            <person name="Liu Q."/>
        </authorList>
    </citation>
    <scope>NUCLEOTIDE SEQUENCE</scope>
    <source>
        <strain evidence="2">CGMCC 1.12090</strain>
    </source>
</reference>
<sequence>MVQLFVSHISEEKDVAILLKDMMEEDFLGMVEFFASSDVGTIELGVQWLEAVERAIAKADAVIVLCSKASVQRPWVQFEIGAAWMKGLPIIPVCHSGMNPTDLATPLKDYEGADLGSGDGLLALYQMIGRRLKLQRTPVPGAAWLARLAELLSLPQDDCVQFEYYMDIVLPAPGRLGGPSLPDNAVVEMGADTKRLFGLISRGSLTWKSVVEAVAPSLDKRWLTELQKSIHLASNDREFVPIQAVFHAGGTKGSFQPQLAKLEVFRRGARRFHVHLVPTVVAPLFDVPGDLGLLVTLLRLGLRFRYEAIENYWKMSRGFKPDKGRLDALRCAIEVIETDARSRGAQNFEPGEVVALFEPGADQDEMRAIQATWETVRATLFQEPPPTAADMDDAIEALATMNLRFMHLGTKRFHEMVNVLWARPARPVRLAA</sequence>
<name>A0ABT8SFB3_9BURK</name>
<dbReference type="EMBL" id="JAUKVY010000043">
    <property type="protein sequence ID" value="MDO1537563.1"/>
    <property type="molecule type" value="Genomic_DNA"/>
</dbReference>
<dbReference type="Gene3D" id="3.40.50.10140">
    <property type="entry name" value="Toll/interleukin-1 receptor homology (TIR) domain"/>
    <property type="match status" value="1"/>
</dbReference>
<accession>A0ABT8SFB3</accession>
<protein>
    <submittedName>
        <fullName evidence="2">Toll/interleukin-1 receptor domain-containing protein</fullName>
    </submittedName>
</protein>
<gene>
    <name evidence="2" type="ORF">Q2T77_35520</name>
</gene>
<proteinExistence type="predicted"/>